<feature type="compositionally biased region" description="Basic and acidic residues" evidence="6">
    <location>
        <begin position="285"/>
        <end position="298"/>
    </location>
</feature>
<evidence type="ECO:0000256" key="4">
    <source>
        <dbReference type="ARBA" id="ARBA00024778"/>
    </source>
</evidence>
<evidence type="ECO:0000256" key="2">
    <source>
        <dbReference type="ARBA" id="ARBA00019062"/>
    </source>
</evidence>
<gene>
    <name evidence="9" type="ORF">JR316_002079</name>
</gene>
<evidence type="ECO:0000313" key="9">
    <source>
        <dbReference type="EMBL" id="KAG5172577.1"/>
    </source>
</evidence>
<dbReference type="GO" id="GO:0005654">
    <property type="term" value="C:nucleoplasm"/>
    <property type="evidence" value="ECO:0007669"/>
    <property type="project" value="TreeGrafter"/>
</dbReference>
<feature type="region of interest" description="Disordered" evidence="6">
    <location>
        <begin position="283"/>
        <end position="308"/>
    </location>
</feature>
<comment type="subcellular location">
    <subcellularLocation>
        <location evidence="1">Nucleus</location>
    </subcellularLocation>
</comment>
<dbReference type="PANTHER" id="PTHR13383:SF11">
    <property type="entry name" value="RIBONUCLEASE H2 SUBUNIT B"/>
    <property type="match status" value="1"/>
</dbReference>
<evidence type="ECO:0000256" key="1">
    <source>
        <dbReference type="ARBA" id="ARBA00004123"/>
    </source>
</evidence>
<comment type="caution">
    <text evidence="9">The sequence shown here is derived from an EMBL/GenBank/DDBJ whole genome shotgun (WGS) entry which is preliminary data.</text>
</comment>
<evidence type="ECO:0000259" key="8">
    <source>
        <dbReference type="Pfam" id="PF17745"/>
    </source>
</evidence>
<dbReference type="Gene3D" id="1.10.20.120">
    <property type="match status" value="1"/>
</dbReference>
<reference evidence="9" key="1">
    <citation type="submission" date="2021-02" db="EMBL/GenBank/DDBJ databases">
        <title>Psilocybe cubensis genome.</title>
        <authorList>
            <person name="Mckernan K.J."/>
            <person name="Crawford S."/>
            <person name="Trippe A."/>
            <person name="Kane L.T."/>
            <person name="Mclaughlin S."/>
        </authorList>
    </citation>
    <scope>NUCLEOTIDE SEQUENCE [LARGE SCALE GENOMIC DNA]</scope>
    <source>
        <strain evidence="9">MGC-MH-2018</strain>
    </source>
</reference>
<dbReference type="GO" id="GO:0032299">
    <property type="term" value="C:ribonuclease H2 complex"/>
    <property type="evidence" value="ECO:0007669"/>
    <property type="project" value="InterPro"/>
</dbReference>
<dbReference type="OrthoDB" id="29098at2759"/>
<dbReference type="PANTHER" id="PTHR13383">
    <property type="entry name" value="RIBONUCLEASE H2 SUBUNIT B"/>
    <property type="match status" value="1"/>
</dbReference>
<keyword evidence="3" id="KW-0539">Nucleus</keyword>
<feature type="domain" description="Ribonuclease H2 subunit B wHTH" evidence="7">
    <location>
        <begin position="104"/>
        <end position="252"/>
    </location>
</feature>
<dbReference type="EMBL" id="JAFIQS010000002">
    <property type="protein sequence ID" value="KAG5172577.1"/>
    <property type="molecule type" value="Genomic_DNA"/>
</dbReference>
<dbReference type="InterPro" id="IPR040456">
    <property type="entry name" value="RNase_H2_suB"/>
</dbReference>
<organism evidence="9">
    <name type="scientific">Psilocybe cubensis</name>
    <name type="common">Psychedelic mushroom</name>
    <name type="synonym">Stropharia cubensis</name>
    <dbReference type="NCBI Taxonomy" id="181762"/>
    <lineage>
        <taxon>Eukaryota</taxon>
        <taxon>Fungi</taxon>
        <taxon>Dikarya</taxon>
        <taxon>Basidiomycota</taxon>
        <taxon>Agaricomycotina</taxon>
        <taxon>Agaricomycetes</taxon>
        <taxon>Agaricomycetidae</taxon>
        <taxon>Agaricales</taxon>
        <taxon>Agaricineae</taxon>
        <taxon>Strophariaceae</taxon>
        <taxon>Psilocybe</taxon>
    </lineage>
</organism>
<evidence type="ECO:0000256" key="5">
    <source>
        <dbReference type="ARBA" id="ARBA00033464"/>
    </source>
</evidence>
<dbReference type="Pfam" id="PF17745">
    <property type="entry name" value="Ydr279_N"/>
    <property type="match status" value="1"/>
</dbReference>
<name>A0A8H8CN53_PSICU</name>
<accession>A0A8H8CN53</accession>
<evidence type="ECO:0000256" key="3">
    <source>
        <dbReference type="ARBA" id="ARBA00023242"/>
    </source>
</evidence>
<dbReference type="InterPro" id="IPR041195">
    <property type="entry name" value="Rnh202_N"/>
</dbReference>
<proteinExistence type="predicted"/>
<dbReference type="CDD" id="cd09270">
    <property type="entry name" value="RNase_H2-B"/>
    <property type="match status" value="1"/>
</dbReference>
<comment type="function">
    <text evidence="4">Non catalytic subunit of RNase H2, an endonuclease that specifically degrades the RNA of RNA:DNA hybrids. Participates in DNA replication, possibly by mediating the removal of lagging-strand Okazaki fragment RNA primers during DNA replication. Mediates the excision of single ribonucleotides from DNA:RNA duplexes.</text>
</comment>
<protein>
    <recommendedName>
        <fullName evidence="2">Ribonuclease H2 subunit B</fullName>
    </recommendedName>
    <alternativeName>
        <fullName evidence="5">Ribonuclease HI subunit B</fullName>
    </alternativeName>
</protein>
<dbReference type="InterPro" id="IPR019024">
    <property type="entry name" value="RNase_H2_suB_wHTH"/>
</dbReference>
<evidence type="ECO:0000256" key="6">
    <source>
        <dbReference type="SAM" id="MobiDB-lite"/>
    </source>
</evidence>
<dbReference type="Pfam" id="PF09468">
    <property type="entry name" value="RNase_H2-Ydr279"/>
    <property type="match status" value="1"/>
</dbReference>
<dbReference type="Gene3D" id="2.20.25.530">
    <property type="match status" value="1"/>
</dbReference>
<feature type="domain" description="Rnh202 triple barrel" evidence="8">
    <location>
        <begin position="27"/>
        <end position="101"/>
    </location>
</feature>
<dbReference type="GO" id="GO:0006401">
    <property type="term" value="P:RNA catabolic process"/>
    <property type="evidence" value="ECO:0007669"/>
    <property type="project" value="TreeGrafter"/>
</dbReference>
<dbReference type="AlphaFoldDB" id="A0A8H8CN53"/>
<sequence>MATHFSILPSEIIRYLTLSLNKENNAATENPLRLLRLPHPRTGLLSLFLPCEWLPTSLHDENGIQSTLLEIQTIHPPDERSWFLEEEVISNGNLLMMTPIDPTFILLPILQLKYVNNGNTSQFRAADDLLEESVKQIVDTAVPPKIQCQDLLDFCSLVCTRKSLKNICDIKEISSDIVVYRFSPQKSLDHIRTKVSHLEKCAALDKSKTIVRSLARYGLMEDGKEELLQLGRTRACCDLVAQYLTPLMRETVMASYNFSKLQKYLDANAQDVVATVASSSKSKGGLKETAKEKKDTTAVKRKPVGKASRGIENLKKANTINMPKLTSFFGSKP</sequence>
<evidence type="ECO:0000259" key="7">
    <source>
        <dbReference type="Pfam" id="PF09468"/>
    </source>
</evidence>